<dbReference type="GO" id="GO:0016887">
    <property type="term" value="F:ATP hydrolysis activity"/>
    <property type="evidence" value="ECO:0007669"/>
    <property type="project" value="InterPro"/>
</dbReference>
<comment type="function">
    <text evidence="5">Part of the ABC transporter complex HmuTUV involved in hemin import. Responsible for energy coupling to the transport system.</text>
</comment>
<dbReference type="PANTHER" id="PTHR42794">
    <property type="entry name" value="HEMIN IMPORT ATP-BINDING PROTEIN HMUV"/>
    <property type="match status" value="1"/>
</dbReference>
<reference evidence="7" key="1">
    <citation type="submission" date="2022-10" db="EMBL/GenBank/DDBJ databases">
        <title>Gaoshiqiia sediminis gen. nov., sp. nov., isolated from coastal sediment.</title>
        <authorList>
            <person name="Yu W.X."/>
            <person name="Mu D.S."/>
            <person name="Du J.Z."/>
            <person name="Liang Y.Q."/>
        </authorList>
    </citation>
    <scope>NUCLEOTIDE SEQUENCE</scope>
    <source>
        <strain evidence="7">A06</strain>
    </source>
</reference>
<evidence type="ECO:0000256" key="2">
    <source>
        <dbReference type="ARBA" id="ARBA00022741"/>
    </source>
</evidence>
<dbReference type="Proteomes" id="UP001163821">
    <property type="component" value="Unassembled WGS sequence"/>
</dbReference>
<dbReference type="AlphaFoldDB" id="A0AA41YBB8"/>
<dbReference type="GO" id="GO:0005524">
    <property type="term" value="F:ATP binding"/>
    <property type="evidence" value="ECO:0007669"/>
    <property type="project" value="UniProtKB-KW"/>
</dbReference>
<evidence type="ECO:0000256" key="4">
    <source>
        <dbReference type="ARBA" id="ARBA00022967"/>
    </source>
</evidence>
<evidence type="ECO:0000259" key="6">
    <source>
        <dbReference type="PROSITE" id="PS50893"/>
    </source>
</evidence>
<dbReference type="PROSITE" id="PS00211">
    <property type="entry name" value="ABC_TRANSPORTER_1"/>
    <property type="match status" value="1"/>
</dbReference>
<keyword evidence="4" id="KW-1278">Translocase</keyword>
<evidence type="ECO:0000256" key="3">
    <source>
        <dbReference type="ARBA" id="ARBA00022840"/>
    </source>
</evidence>
<dbReference type="Pfam" id="PF00005">
    <property type="entry name" value="ABC_tran"/>
    <property type="match status" value="1"/>
</dbReference>
<dbReference type="InterPro" id="IPR017871">
    <property type="entry name" value="ABC_transporter-like_CS"/>
</dbReference>
<dbReference type="RefSeq" id="WP_282590167.1">
    <property type="nucleotide sequence ID" value="NZ_JAPAAF010000002.1"/>
</dbReference>
<dbReference type="EMBL" id="JAPAAF010000002">
    <property type="protein sequence ID" value="MCW0481557.1"/>
    <property type="molecule type" value="Genomic_DNA"/>
</dbReference>
<keyword evidence="3 7" id="KW-0067">ATP-binding</keyword>
<keyword evidence="2" id="KW-0547">Nucleotide-binding</keyword>
<dbReference type="CDD" id="cd03214">
    <property type="entry name" value="ABC_Iron-Siderophores_B12_Hemin"/>
    <property type="match status" value="1"/>
</dbReference>
<dbReference type="InterPro" id="IPR003439">
    <property type="entry name" value="ABC_transporter-like_ATP-bd"/>
</dbReference>
<evidence type="ECO:0000313" key="7">
    <source>
        <dbReference type="EMBL" id="MCW0481557.1"/>
    </source>
</evidence>
<feature type="domain" description="ABC transporter" evidence="6">
    <location>
        <begin position="4"/>
        <end position="242"/>
    </location>
</feature>
<organism evidence="7 8">
    <name type="scientific">Gaoshiqia sediminis</name>
    <dbReference type="NCBI Taxonomy" id="2986998"/>
    <lineage>
        <taxon>Bacteria</taxon>
        <taxon>Pseudomonadati</taxon>
        <taxon>Bacteroidota</taxon>
        <taxon>Bacteroidia</taxon>
        <taxon>Marinilabiliales</taxon>
        <taxon>Prolixibacteraceae</taxon>
        <taxon>Gaoshiqia</taxon>
    </lineage>
</organism>
<protein>
    <submittedName>
        <fullName evidence="7">ABC transporter ATP-binding protein</fullName>
    </submittedName>
</protein>
<sequence>MMGQAFFDIENFACGYPSFRLSGIGFSLEKGSFAGIIGPNGSGKTTLFRGITGSLPPLSGRMLLNGRSLQSLSLRKRAQNIAIVSQFVDADQITVEDYVLMGRIPYYSRFQFFETSRDREIAEKYMRLTETFQHKNKLMTELSGGEQQRAAIARALVQEPELLLLDEPTSHLDITHQVRILNLLQQLNVQMGLTVLMVIHDLNLASEYCDRLLLFNEGRIVNQGKPDDVLTFETIEDVYKTPVIVRTNPYSGKPVVFLVSDKMMKSK</sequence>
<dbReference type="PANTHER" id="PTHR42794:SF1">
    <property type="entry name" value="HEMIN IMPORT ATP-BINDING PROTEIN HMUV"/>
    <property type="match status" value="1"/>
</dbReference>
<dbReference type="SMART" id="SM00382">
    <property type="entry name" value="AAA"/>
    <property type="match status" value="1"/>
</dbReference>
<dbReference type="Gene3D" id="3.40.50.300">
    <property type="entry name" value="P-loop containing nucleotide triphosphate hydrolases"/>
    <property type="match status" value="1"/>
</dbReference>
<evidence type="ECO:0000256" key="1">
    <source>
        <dbReference type="ARBA" id="ARBA00022448"/>
    </source>
</evidence>
<accession>A0AA41YBB8</accession>
<dbReference type="PROSITE" id="PS50893">
    <property type="entry name" value="ABC_TRANSPORTER_2"/>
    <property type="match status" value="1"/>
</dbReference>
<keyword evidence="1" id="KW-0813">Transport</keyword>
<name>A0AA41YBB8_9BACT</name>
<evidence type="ECO:0000256" key="5">
    <source>
        <dbReference type="ARBA" id="ARBA00037066"/>
    </source>
</evidence>
<comment type="caution">
    <text evidence="7">The sequence shown here is derived from an EMBL/GenBank/DDBJ whole genome shotgun (WGS) entry which is preliminary data.</text>
</comment>
<proteinExistence type="predicted"/>
<gene>
    <name evidence="7" type="ORF">N2K84_02375</name>
</gene>
<dbReference type="FunFam" id="3.40.50.300:FF:000134">
    <property type="entry name" value="Iron-enterobactin ABC transporter ATP-binding protein"/>
    <property type="match status" value="1"/>
</dbReference>
<dbReference type="InterPro" id="IPR003593">
    <property type="entry name" value="AAA+_ATPase"/>
</dbReference>
<evidence type="ECO:0000313" key="8">
    <source>
        <dbReference type="Proteomes" id="UP001163821"/>
    </source>
</evidence>
<dbReference type="InterPro" id="IPR027417">
    <property type="entry name" value="P-loop_NTPase"/>
</dbReference>
<keyword evidence="8" id="KW-1185">Reference proteome</keyword>
<dbReference type="SUPFAM" id="SSF52540">
    <property type="entry name" value="P-loop containing nucleoside triphosphate hydrolases"/>
    <property type="match status" value="1"/>
</dbReference>